<keyword evidence="1" id="KW-0732">Signal</keyword>
<gene>
    <name evidence="2" type="ORF">L2740_05970</name>
</gene>
<dbReference type="InterPro" id="IPR014710">
    <property type="entry name" value="RmlC-like_jellyroll"/>
</dbReference>
<evidence type="ECO:0000313" key="3">
    <source>
        <dbReference type="Proteomes" id="UP001139293"/>
    </source>
</evidence>
<dbReference type="CDD" id="cd20283">
    <property type="entry name" value="cupin_DddY"/>
    <property type="match status" value="1"/>
</dbReference>
<dbReference type="RefSeq" id="WP_248949188.1">
    <property type="nucleotide sequence ID" value="NZ_JAKILB010000003.1"/>
</dbReference>
<dbReference type="EMBL" id="JAKILB010000003">
    <property type="protein sequence ID" value="MCL1138092.1"/>
    <property type="molecule type" value="Genomic_DNA"/>
</dbReference>
<evidence type="ECO:0000256" key="1">
    <source>
        <dbReference type="SAM" id="SignalP"/>
    </source>
</evidence>
<evidence type="ECO:0008006" key="4">
    <source>
        <dbReference type="Google" id="ProtNLM"/>
    </source>
</evidence>
<comment type="caution">
    <text evidence="2">The sequence shown here is derived from an EMBL/GenBank/DDBJ whole genome shotgun (WGS) entry which is preliminary data.</text>
</comment>
<feature type="chain" id="PRO_5040782975" description="Alginate lyase domain-containing protein" evidence="1">
    <location>
        <begin position="19"/>
        <end position="414"/>
    </location>
</feature>
<name>A0A9X2CDM4_9GAMM</name>
<reference evidence="2" key="1">
    <citation type="submission" date="2022-01" db="EMBL/GenBank/DDBJ databases">
        <title>Whole genome-based taxonomy of the Shewanellaceae.</title>
        <authorList>
            <person name="Martin-Rodriguez A.J."/>
        </authorList>
    </citation>
    <scope>NUCLEOTIDE SEQUENCE</scope>
    <source>
        <strain evidence="2">KCTC 23973</strain>
    </source>
</reference>
<dbReference type="AlphaFoldDB" id="A0A9X2CDM4"/>
<protein>
    <recommendedName>
        <fullName evidence="4">Alginate lyase domain-containing protein</fullName>
    </recommendedName>
</protein>
<dbReference type="Proteomes" id="UP001139293">
    <property type="component" value="Unassembled WGS sequence"/>
</dbReference>
<accession>A0A9X2CDM4</accession>
<sequence length="414" mass="46778">MKYTMLLSSLLLSNGLVAGEIPDFLDKNDINGAQFQCLGESPTYSAKDQKYIDILWDETLTYLRAYAEALTNDQSSGCLNSDTAMVDSTEGGQHMCVMDRRDMKLMVKNIYQVINNADEAKKCFGAREDVSWIYNPGGELTKNSPVAQHFKRTTFTEFFDEKVTDKQVKEYGKSFTNNFYKMVTGDEVKMPAVFPYDISANSLPNLWAAAGWFPMYAEEGKRNDKNFDNIRGGYAYAEIFGHWGLLRIDEINGEKVGAEVGMTVQAVDTLYPFHNHAISEMYYNMRVPACTNQFKTMAIREDSPLVKTVKEDDTVRRVQFDEGQHNSQTMWLSGSAEQDSLIYFHQNTIHAFDVDGSCEAKPEERAIVSVWARSNANDKRNDYGTTLLCESAANPGTPAKRGEVIQCDLTKVKW</sequence>
<dbReference type="Gene3D" id="2.60.120.10">
    <property type="entry name" value="Jelly Rolls"/>
    <property type="match status" value="1"/>
</dbReference>
<proteinExistence type="predicted"/>
<organism evidence="2 3">
    <name type="scientific">Shewanella pneumatophori</name>
    <dbReference type="NCBI Taxonomy" id="314092"/>
    <lineage>
        <taxon>Bacteria</taxon>
        <taxon>Pseudomonadati</taxon>
        <taxon>Pseudomonadota</taxon>
        <taxon>Gammaproteobacteria</taxon>
        <taxon>Alteromonadales</taxon>
        <taxon>Shewanellaceae</taxon>
        <taxon>Shewanella</taxon>
    </lineage>
</organism>
<evidence type="ECO:0000313" key="2">
    <source>
        <dbReference type="EMBL" id="MCL1138092.1"/>
    </source>
</evidence>
<feature type="signal peptide" evidence="1">
    <location>
        <begin position="1"/>
        <end position="18"/>
    </location>
</feature>
<keyword evidence="3" id="KW-1185">Reference proteome</keyword>